<evidence type="ECO:0000313" key="2">
    <source>
        <dbReference type="EMBL" id="PKW29937.1"/>
    </source>
</evidence>
<evidence type="ECO:0000256" key="1">
    <source>
        <dbReference type="SAM" id="SignalP"/>
    </source>
</evidence>
<dbReference type="AlphaFoldDB" id="A0A497U371"/>
<evidence type="ECO:0000313" key="4">
    <source>
        <dbReference type="Proteomes" id="UP000233767"/>
    </source>
</evidence>
<evidence type="ECO:0000313" key="3">
    <source>
        <dbReference type="EMBL" id="RLJ24277.1"/>
    </source>
</evidence>
<comment type="caution">
    <text evidence="3">The sequence shown here is derived from an EMBL/GenBank/DDBJ whole genome shotgun (WGS) entry which is preliminary data.</text>
</comment>
<dbReference type="Proteomes" id="UP000275027">
    <property type="component" value="Unassembled WGS sequence"/>
</dbReference>
<feature type="signal peptide" evidence="1">
    <location>
        <begin position="1"/>
        <end position="20"/>
    </location>
</feature>
<accession>A0A497U371</accession>
<gene>
    <name evidence="2" type="ORF">B0G92_1585</name>
    <name evidence="3" type="ORF">CLV50_2157</name>
</gene>
<evidence type="ECO:0008006" key="6">
    <source>
        <dbReference type="Google" id="ProtNLM"/>
    </source>
</evidence>
<keyword evidence="4" id="KW-1185">Reference proteome</keyword>
<sequence length="330" mass="37642">MKTICGWLFFLNLFFIADMAAQISGCTDPLSKNYNPEATINDGSCQYKRAAIRPEFSKKLDEKLHETSGLIFWNGKLWTHNDDKDTVIYGIGTISGNIQESYGLKKVVNKDWEEISQDSSYLYIGDFGNNVGGNRTDLHILRIEKKSLAINPVIDTISFRYSDQANLLIPSKANQTDYDGEAMVVSKDSIYIFTKQWTSKKTALYSLPKTPGNHVAQLKTVHDIRGLVTGAVFLQAESTIVLCGYSKHLKPFLYLLYDFHGTDFFTGNKRRIKLRLPFHQIEGIATQDGFHYYVTNENFSRKPFINKTQKLHKVDLSSFLQNYLKAKTKE</sequence>
<feature type="chain" id="PRO_5019859693" description="T9SS C-terminal target domain-containing protein" evidence="1">
    <location>
        <begin position="21"/>
        <end position="330"/>
    </location>
</feature>
<reference evidence="3 5" key="2">
    <citation type="submission" date="2018-10" db="EMBL/GenBank/DDBJ databases">
        <title>Genomic Encyclopedia of Archaeal and Bacterial Type Strains, Phase II (KMG-II): from individual species to whole genera.</title>
        <authorList>
            <person name="Goeker M."/>
        </authorList>
    </citation>
    <scope>NUCLEOTIDE SEQUENCE [LARGE SCALE GENOMIC DNA]</scope>
    <source>
        <strain evidence="3 5">DSM 21886</strain>
    </source>
</reference>
<protein>
    <recommendedName>
        <fullName evidence="6">T9SS C-terminal target domain-containing protein</fullName>
    </recommendedName>
</protein>
<proteinExistence type="predicted"/>
<dbReference type="EMBL" id="PJND01000007">
    <property type="protein sequence ID" value="PKW29937.1"/>
    <property type="molecule type" value="Genomic_DNA"/>
</dbReference>
<dbReference type="Proteomes" id="UP000233767">
    <property type="component" value="Unassembled WGS sequence"/>
</dbReference>
<organism evidence="3 5">
    <name type="scientific">Flavobacterium lindanitolerans</name>
    <dbReference type="NCBI Taxonomy" id="428988"/>
    <lineage>
        <taxon>Bacteria</taxon>
        <taxon>Pseudomonadati</taxon>
        <taxon>Bacteroidota</taxon>
        <taxon>Flavobacteriia</taxon>
        <taxon>Flavobacteriales</taxon>
        <taxon>Flavobacteriaceae</taxon>
        <taxon>Flavobacterium</taxon>
    </lineage>
</organism>
<name>A0A497U371_9FLAO</name>
<evidence type="ECO:0000313" key="5">
    <source>
        <dbReference type="Proteomes" id="UP000275027"/>
    </source>
</evidence>
<dbReference type="RefSeq" id="WP_101471692.1">
    <property type="nucleotide sequence ID" value="NZ_PJND01000007.1"/>
</dbReference>
<keyword evidence="1" id="KW-0732">Signal</keyword>
<dbReference type="EMBL" id="RCCB01000012">
    <property type="protein sequence ID" value="RLJ24277.1"/>
    <property type="molecule type" value="Genomic_DNA"/>
</dbReference>
<reference evidence="2 4" key="1">
    <citation type="submission" date="2017-12" db="EMBL/GenBank/DDBJ databases">
        <title>Genomic Encyclopedia of Type Strains, Phase III (KMG-III): the genomes of soil and plant-associated and newly described type strains.</title>
        <authorList>
            <person name="Whitman W."/>
        </authorList>
    </citation>
    <scope>NUCLEOTIDE SEQUENCE [LARGE SCALE GENOMIC DNA]</scope>
    <source>
        <strain evidence="2 4">IP-10</strain>
    </source>
</reference>